<dbReference type="Gene3D" id="3.40.710.10">
    <property type="entry name" value="DD-peptidase/beta-lactamase superfamily"/>
    <property type="match status" value="1"/>
</dbReference>
<dbReference type="PANTHER" id="PTHR43283:SF3">
    <property type="entry name" value="BETA-LACTAMASE FAMILY PROTEIN (AFU_ORTHOLOGUE AFUA_5G07500)"/>
    <property type="match status" value="1"/>
</dbReference>
<evidence type="ECO:0000313" key="3">
    <source>
        <dbReference type="Proteomes" id="UP000824123"/>
    </source>
</evidence>
<reference evidence="2" key="2">
    <citation type="journal article" date="2021" name="PeerJ">
        <title>Extensive microbial diversity within the chicken gut microbiome revealed by metagenomics and culture.</title>
        <authorList>
            <person name="Gilroy R."/>
            <person name="Ravi A."/>
            <person name="Getino M."/>
            <person name="Pursley I."/>
            <person name="Horton D.L."/>
            <person name="Alikhan N.F."/>
            <person name="Baker D."/>
            <person name="Gharbi K."/>
            <person name="Hall N."/>
            <person name="Watson M."/>
            <person name="Adriaenssens E.M."/>
            <person name="Foster-Nyarko E."/>
            <person name="Jarju S."/>
            <person name="Secka A."/>
            <person name="Antonio M."/>
            <person name="Oren A."/>
            <person name="Chaudhuri R.R."/>
            <person name="La Ragione R."/>
            <person name="Hildebrand F."/>
            <person name="Pallen M.J."/>
        </authorList>
    </citation>
    <scope>NUCLEOTIDE SEQUENCE</scope>
    <source>
        <strain evidence="2">ChiSxjej2B14-8506</strain>
    </source>
</reference>
<dbReference type="PANTHER" id="PTHR43283">
    <property type="entry name" value="BETA-LACTAMASE-RELATED"/>
    <property type="match status" value="1"/>
</dbReference>
<organism evidence="2 3">
    <name type="scientific">Candidatus Fimadaptatus faecigallinarum</name>
    <dbReference type="NCBI Taxonomy" id="2840814"/>
    <lineage>
        <taxon>Bacteria</taxon>
        <taxon>Bacillati</taxon>
        <taxon>Bacillota</taxon>
        <taxon>Clostridia</taxon>
        <taxon>Eubacteriales</taxon>
        <taxon>Candidatus Fimadaptatus</taxon>
    </lineage>
</organism>
<reference evidence="2" key="1">
    <citation type="submission" date="2020-10" db="EMBL/GenBank/DDBJ databases">
        <authorList>
            <person name="Gilroy R."/>
        </authorList>
    </citation>
    <scope>NUCLEOTIDE SEQUENCE</scope>
    <source>
        <strain evidence="2">ChiSxjej2B14-8506</strain>
    </source>
</reference>
<dbReference type="InterPro" id="IPR001466">
    <property type="entry name" value="Beta-lactam-related"/>
</dbReference>
<evidence type="ECO:0000259" key="1">
    <source>
        <dbReference type="Pfam" id="PF00144"/>
    </source>
</evidence>
<accession>A0A9D1LQ89</accession>
<dbReference type="InterPro" id="IPR050789">
    <property type="entry name" value="Diverse_Enzym_Activities"/>
</dbReference>
<dbReference type="Pfam" id="PF00144">
    <property type="entry name" value="Beta-lactamase"/>
    <property type="match status" value="1"/>
</dbReference>
<comment type="caution">
    <text evidence="2">The sequence shown here is derived from an EMBL/GenBank/DDBJ whole genome shotgun (WGS) entry which is preliminary data.</text>
</comment>
<name>A0A9D1LQ89_9FIRM</name>
<dbReference type="AlphaFoldDB" id="A0A9D1LQ89"/>
<dbReference type="Proteomes" id="UP000824123">
    <property type="component" value="Unassembled WGS sequence"/>
</dbReference>
<sequence>MNKAGFCEDRLRNIDRLLKGWVERGELPCVQAMVTRHGELAYSAAYGASNMESGTPLRDDAIFRIYSMSKVFTSVSMMILHEQGLYKMHDPVAKFIPEYGKVRVGTLTPQGDIVLVEPKRPLEIRDLFTMTSGIPYPGGNTISGAALKELYAQMEADEKAGKPWDTQRVVREYARAPLCFHPGEHWRYGFSIDVLGALVEVMSGMKLGEFMKKHIFEPLGLNDTGFYVDPAKAERLVTMYEVDDADKFTPIPNYAECFVPPAFEGGGGGLYSTAADVTRFARMLLGGGAVDGVRVLSRKSVELMSTNHLNEAQLQDYNWETQRGYGYGLAVRVMMHPELAGYGSVGEFAWDGMAGTWFSVDPREDMVSVFMVQTNPGRHYRFVPLYAQAVYGAIVD</sequence>
<protein>
    <submittedName>
        <fullName evidence="2">Beta-lactamase family protein</fullName>
    </submittedName>
</protein>
<evidence type="ECO:0000313" key="2">
    <source>
        <dbReference type="EMBL" id="HIU46045.1"/>
    </source>
</evidence>
<dbReference type="InterPro" id="IPR012338">
    <property type="entry name" value="Beta-lactam/transpept-like"/>
</dbReference>
<dbReference type="SUPFAM" id="SSF56601">
    <property type="entry name" value="beta-lactamase/transpeptidase-like"/>
    <property type="match status" value="1"/>
</dbReference>
<feature type="domain" description="Beta-lactamase-related" evidence="1">
    <location>
        <begin position="14"/>
        <end position="383"/>
    </location>
</feature>
<gene>
    <name evidence="2" type="ORF">IAC59_02140</name>
</gene>
<dbReference type="EMBL" id="DVNK01000015">
    <property type="protein sequence ID" value="HIU46045.1"/>
    <property type="molecule type" value="Genomic_DNA"/>
</dbReference>
<proteinExistence type="predicted"/>